<proteinExistence type="predicted"/>
<dbReference type="EMBL" id="CM009752">
    <property type="protein sequence ID" value="PUZ62109.1"/>
    <property type="molecule type" value="Genomic_DNA"/>
</dbReference>
<name>A0A2T7E2N6_9POAL</name>
<keyword evidence="2" id="KW-1185">Reference proteome</keyword>
<protein>
    <submittedName>
        <fullName evidence="1">Uncharacterized protein</fullName>
    </submittedName>
</protein>
<organism evidence="1 2">
    <name type="scientific">Panicum hallii var. hallii</name>
    <dbReference type="NCBI Taxonomy" id="1504633"/>
    <lineage>
        <taxon>Eukaryota</taxon>
        <taxon>Viridiplantae</taxon>
        <taxon>Streptophyta</taxon>
        <taxon>Embryophyta</taxon>
        <taxon>Tracheophyta</taxon>
        <taxon>Spermatophyta</taxon>
        <taxon>Magnoliopsida</taxon>
        <taxon>Liliopsida</taxon>
        <taxon>Poales</taxon>
        <taxon>Poaceae</taxon>
        <taxon>PACMAD clade</taxon>
        <taxon>Panicoideae</taxon>
        <taxon>Panicodae</taxon>
        <taxon>Paniceae</taxon>
        <taxon>Panicinae</taxon>
        <taxon>Panicum</taxon>
        <taxon>Panicum sect. Panicum</taxon>
    </lineage>
</organism>
<sequence length="39" mass="4367">MASASCVVGRAFHPTDRHSKAACHLMKCLVRQTYKYGEL</sequence>
<evidence type="ECO:0000313" key="2">
    <source>
        <dbReference type="Proteomes" id="UP000244336"/>
    </source>
</evidence>
<dbReference type="AlphaFoldDB" id="A0A2T7E2N6"/>
<reference evidence="1 2" key="1">
    <citation type="submission" date="2018-04" db="EMBL/GenBank/DDBJ databases">
        <title>WGS assembly of Panicum hallii var. hallii HAL2.</title>
        <authorList>
            <person name="Lovell J."/>
            <person name="Jenkins J."/>
            <person name="Lowry D."/>
            <person name="Mamidi S."/>
            <person name="Sreedasyam A."/>
            <person name="Weng X."/>
            <person name="Barry K."/>
            <person name="Bonette J."/>
            <person name="Campitelli B."/>
            <person name="Daum C."/>
            <person name="Gordon S."/>
            <person name="Gould B."/>
            <person name="Lipzen A."/>
            <person name="MacQueen A."/>
            <person name="Palacio-Mejia J."/>
            <person name="Plott C."/>
            <person name="Shakirov E."/>
            <person name="Shu S."/>
            <person name="Yoshinaga Y."/>
            <person name="Zane M."/>
            <person name="Rokhsar D."/>
            <person name="Grimwood J."/>
            <person name="Schmutz J."/>
            <person name="Juenger T."/>
        </authorList>
    </citation>
    <scope>NUCLEOTIDE SEQUENCE [LARGE SCALE GENOMIC DNA]</scope>
    <source>
        <strain evidence="2">cv. HAL2</strain>
    </source>
</reference>
<dbReference type="Proteomes" id="UP000244336">
    <property type="component" value="Chromosome 4"/>
</dbReference>
<gene>
    <name evidence="1" type="ORF">GQ55_4G331500</name>
</gene>
<evidence type="ECO:0000313" key="1">
    <source>
        <dbReference type="EMBL" id="PUZ62109.1"/>
    </source>
</evidence>
<accession>A0A2T7E2N6</accession>
<dbReference type="Gramene" id="PUZ62109">
    <property type="protein sequence ID" value="PUZ62109"/>
    <property type="gene ID" value="GQ55_4G331500"/>
</dbReference>